<dbReference type="Pfam" id="PF02065">
    <property type="entry name" value="Melibiase"/>
    <property type="match status" value="1"/>
</dbReference>
<dbReference type="FunFam" id="3.20.20.70:FF:000118">
    <property type="entry name" value="Alpha-galactosidase"/>
    <property type="match status" value="1"/>
</dbReference>
<organism evidence="11 12">
    <name type="scientific">Suicoccus acidiformans</name>
    <dbReference type="NCBI Taxonomy" id="2036206"/>
    <lineage>
        <taxon>Bacteria</taxon>
        <taxon>Bacillati</taxon>
        <taxon>Bacillota</taxon>
        <taxon>Bacilli</taxon>
        <taxon>Lactobacillales</taxon>
        <taxon>Aerococcaceae</taxon>
        <taxon>Suicoccus</taxon>
    </lineage>
</organism>
<dbReference type="GO" id="GO:0004557">
    <property type="term" value="F:alpha-galactosidase activity"/>
    <property type="evidence" value="ECO:0007669"/>
    <property type="project" value="UniProtKB-UniRule"/>
</dbReference>
<dbReference type="GO" id="GO:0016052">
    <property type="term" value="P:carbohydrate catabolic process"/>
    <property type="evidence" value="ECO:0007669"/>
    <property type="project" value="InterPro"/>
</dbReference>
<dbReference type="InterPro" id="IPR002252">
    <property type="entry name" value="Glyco_hydro_36"/>
</dbReference>
<dbReference type="InterPro" id="IPR013785">
    <property type="entry name" value="Aldolase_TIM"/>
</dbReference>
<feature type="binding site" evidence="8">
    <location>
        <position position="527"/>
    </location>
    <ligand>
        <name>substrate</name>
    </ligand>
</feature>
<feature type="domain" description="Glycosyl hydrolase family 36 N-terminal" evidence="10">
    <location>
        <begin position="30"/>
        <end position="285"/>
    </location>
</feature>
<feature type="domain" description="Glycosyl hydrolase family 36 C-terminal" evidence="9">
    <location>
        <begin position="650"/>
        <end position="737"/>
    </location>
</feature>
<evidence type="ECO:0000256" key="2">
    <source>
        <dbReference type="ARBA" id="ARBA00006202"/>
    </source>
</evidence>
<dbReference type="EMBL" id="CP023434">
    <property type="protein sequence ID" value="AXY26185.1"/>
    <property type="molecule type" value="Genomic_DNA"/>
</dbReference>
<evidence type="ECO:0000256" key="3">
    <source>
        <dbReference type="ARBA" id="ARBA00012755"/>
    </source>
</evidence>
<keyword evidence="4 6" id="KW-0378">Hydrolase</keyword>
<dbReference type="KEGG" id="abae:CL176_09330"/>
<evidence type="ECO:0000256" key="1">
    <source>
        <dbReference type="ARBA" id="ARBA00001255"/>
    </source>
</evidence>
<dbReference type="CDD" id="cd14791">
    <property type="entry name" value="GH36"/>
    <property type="match status" value="1"/>
</dbReference>
<dbReference type="EC" id="3.2.1.22" evidence="3 6"/>
<dbReference type="PRINTS" id="PR00743">
    <property type="entry name" value="GLHYDRLASE36"/>
</dbReference>
<evidence type="ECO:0000256" key="8">
    <source>
        <dbReference type="PIRSR" id="PIRSR005536-2"/>
    </source>
</evidence>
<dbReference type="Gene3D" id="2.60.40.1180">
    <property type="entry name" value="Golgi alpha-mannosidase II"/>
    <property type="match status" value="1"/>
</dbReference>
<dbReference type="PROSITE" id="PS00512">
    <property type="entry name" value="ALPHA_GALACTOSIDASE"/>
    <property type="match status" value="1"/>
</dbReference>
<dbReference type="Pfam" id="PF16875">
    <property type="entry name" value="Glyco_hydro_36N"/>
    <property type="match status" value="1"/>
</dbReference>
<comment type="similarity">
    <text evidence="2">Belongs to the glycosyl hydrolase 36 family.</text>
</comment>
<dbReference type="AlphaFoldDB" id="A0A347WM78"/>
<dbReference type="InterPro" id="IPR017853">
    <property type="entry name" value="GH"/>
</dbReference>
<evidence type="ECO:0000256" key="6">
    <source>
        <dbReference type="PIRNR" id="PIRNR005536"/>
    </source>
</evidence>
<comment type="catalytic activity">
    <reaction evidence="1 6">
        <text>Hydrolysis of terminal, non-reducing alpha-D-galactose residues in alpha-D-galactosides, including galactose oligosaccharides, galactomannans and galactolipids.</text>
        <dbReference type="EC" id="3.2.1.22"/>
    </reaction>
</comment>
<feature type="binding site" evidence="8">
    <location>
        <position position="200"/>
    </location>
    <ligand>
        <name>substrate</name>
    </ligand>
</feature>
<feature type="binding site" evidence="8">
    <location>
        <position position="549"/>
    </location>
    <ligand>
        <name>substrate</name>
    </ligand>
</feature>
<evidence type="ECO:0000256" key="5">
    <source>
        <dbReference type="ARBA" id="ARBA00023295"/>
    </source>
</evidence>
<dbReference type="SUPFAM" id="SSF51445">
    <property type="entry name" value="(Trans)glycosidases"/>
    <property type="match status" value="1"/>
</dbReference>
<dbReference type="InterPro" id="IPR000111">
    <property type="entry name" value="Glyco_hydro_27/36_CS"/>
</dbReference>
<evidence type="ECO:0000259" key="9">
    <source>
        <dbReference type="Pfam" id="PF16874"/>
    </source>
</evidence>
<feature type="active site" description="Nucleophile" evidence="7">
    <location>
        <position position="479"/>
    </location>
</feature>
<feature type="binding site" evidence="8">
    <location>
        <begin position="477"/>
        <end position="481"/>
    </location>
    <ligand>
        <name>substrate</name>
    </ligand>
</feature>
<dbReference type="InterPro" id="IPR031705">
    <property type="entry name" value="Glyco_hydro_36_C"/>
</dbReference>
<dbReference type="Pfam" id="PF16874">
    <property type="entry name" value="Glyco_hydro_36C"/>
    <property type="match status" value="1"/>
</dbReference>
<evidence type="ECO:0000256" key="4">
    <source>
        <dbReference type="ARBA" id="ARBA00022801"/>
    </source>
</evidence>
<evidence type="ECO:0000259" key="10">
    <source>
        <dbReference type="Pfam" id="PF16875"/>
    </source>
</evidence>
<sequence>MDIIFNESSRTFHLYNSDISYIIKVMEDNSLSNLYYGKRVSCQEDYDYLIEDSYRPMTNYVYEDSYRFTREYQMQEFPVHGTTDYRQPAIIVEQKNGSDISYFEYVTHKIAEGKADIPGLPSIYADSSQECQSLAITLMDPLTRLSVTLNYTIFKELPVITRSVQLSNQGEENLTITRIMSLSLDIPNDQYKILQLSGAWGRERHPKIRNIEPGLTSIASNRGNSSHHHNPFLALLNDKTDEFSGKAIGLNFVYSGNFLGEVELDNFNNIRINMGINPENFAWQLTPGEDFYSPEVVMVYSDKGLNRMSQTFHQLYRNHLTRGYWHDKARPILINNWEATRMDFTEDQLFDIAKKASECGIELFVLDDGWFGDRRNDKAGLGDWYPSDDIFENGLTNLVERINSIGLDFGIWFEPEMVNKDSNLYRAHPEWVIHTPNRHMSHGRNQFVLDYANPEVVDYIYDSMEKVLSSANIKYVKWDMNRSMTEVYSSYLPANRQKELSHRYILGVYHLYERLQEKFPEILFEFCSSGGGRFDPGMLYYSPQGWTSDNTDAIDRLKIQYGTSIVYPLSSIGSHVTASPNETTYREVPITTRGNVSYFGSFGYELDLNYLTENEIDVVKEQVKFVKEYRELIHNGLFYRLMDPFNTNYCAWMVVSEDQSSSIVGNYKILNEANWSYRKLKLKGLDPDALYHIDGDDRLYYGSELMNIGLVITDGSAGQIQDDRPHSYDFDSKVYVLKKVE</sequence>
<gene>
    <name evidence="11" type="ORF">CL176_09330</name>
</gene>
<dbReference type="PANTHER" id="PTHR43053:SF3">
    <property type="entry name" value="ALPHA-GALACTOSIDASE C-RELATED"/>
    <property type="match status" value="1"/>
</dbReference>
<evidence type="ECO:0000256" key="7">
    <source>
        <dbReference type="PIRSR" id="PIRSR005536-1"/>
    </source>
</evidence>
<dbReference type="InterPro" id="IPR038417">
    <property type="entry name" value="Alpga-gal_N_sf"/>
</dbReference>
<accession>A0A347WM78</accession>
<dbReference type="OrthoDB" id="9758822at2"/>
<keyword evidence="12" id="KW-1185">Reference proteome</keyword>
<feature type="binding site" evidence="8">
    <location>
        <position position="444"/>
    </location>
    <ligand>
        <name>substrate</name>
    </ligand>
</feature>
<reference evidence="11 12" key="1">
    <citation type="submission" date="2017-09" db="EMBL/GenBank/DDBJ databases">
        <title>Complete genome sequence of Oxytococcus suis strain ZY16052.</title>
        <authorList>
            <person name="Li F."/>
        </authorList>
    </citation>
    <scope>NUCLEOTIDE SEQUENCE [LARGE SCALE GENOMIC DNA]</scope>
    <source>
        <strain evidence="11 12">ZY16052</strain>
    </source>
</reference>
<feature type="binding site" evidence="8">
    <location>
        <begin position="367"/>
        <end position="368"/>
    </location>
    <ligand>
        <name>substrate</name>
    </ligand>
</feature>
<dbReference type="RefSeq" id="WP_118991080.1">
    <property type="nucleotide sequence ID" value="NZ_CP023434.1"/>
</dbReference>
<evidence type="ECO:0000313" key="11">
    <source>
        <dbReference type="EMBL" id="AXY26185.1"/>
    </source>
</evidence>
<dbReference type="Proteomes" id="UP000263232">
    <property type="component" value="Chromosome"/>
</dbReference>
<dbReference type="InterPro" id="IPR031704">
    <property type="entry name" value="Glyco_hydro_36_N"/>
</dbReference>
<dbReference type="InterPro" id="IPR050985">
    <property type="entry name" value="Alpha-glycosidase_related"/>
</dbReference>
<name>A0A347WM78_9LACT</name>
<keyword evidence="5 6" id="KW-0326">Glycosidase</keyword>
<feature type="active site" description="Proton donor" evidence="7">
    <location>
        <position position="549"/>
    </location>
</feature>
<protein>
    <recommendedName>
        <fullName evidence="3 6">Alpha-galactosidase</fullName>
        <ecNumber evidence="3 6">3.2.1.22</ecNumber>
    </recommendedName>
</protein>
<evidence type="ECO:0000313" key="12">
    <source>
        <dbReference type="Proteomes" id="UP000263232"/>
    </source>
</evidence>
<dbReference type="Gene3D" id="2.70.98.60">
    <property type="entry name" value="alpha-galactosidase from lactobacil brevis"/>
    <property type="match status" value="1"/>
</dbReference>
<dbReference type="InterPro" id="IPR013780">
    <property type="entry name" value="Glyco_hydro_b"/>
</dbReference>
<proteinExistence type="inferred from homology"/>
<dbReference type="PIRSF" id="PIRSF005536">
    <property type="entry name" value="Agal"/>
    <property type="match status" value="1"/>
</dbReference>
<dbReference type="PANTHER" id="PTHR43053">
    <property type="entry name" value="GLYCOSIDASE FAMILY 31"/>
    <property type="match status" value="1"/>
</dbReference>
<dbReference type="Gene3D" id="3.20.20.70">
    <property type="entry name" value="Aldolase class I"/>
    <property type="match status" value="1"/>
</dbReference>